<evidence type="ECO:0000256" key="2">
    <source>
        <dbReference type="ARBA" id="ARBA00022516"/>
    </source>
</evidence>
<keyword evidence="1 7" id="KW-0596">Phosphopantetheine</keyword>
<dbReference type="NCBIfam" id="NF002148">
    <property type="entry name" value="PRK00982.1-2"/>
    <property type="match status" value="1"/>
</dbReference>
<dbReference type="InParanoid" id="A0A5R8QGG1"/>
<keyword evidence="12" id="KW-1185">Reference proteome</keyword>
<protein>
    <recommendedName>
        <fullName evidence="7 8">Acyl carrier protein</fullName>
        <shortName evidence="7">ACP</shortName>
    </recommendedName>
</protein>
<dbReference type="Gene3D" id="1.10.1200.10">
    <property type="entry name" value="ACP-like"/>
    <property type="match status" value="1"/>
</dbReference>
<comment type="function">
    <text evidence="7 9">Carrier of the growing fatty acid chain in fatty acid biosynthesis.</text>
</comment>
<evidence type="ECO:0000256" key="7">
    <source>
        <dbReference type="HAMAP-Rule" id="MF_01217"/>
    </source>
</evidence>
<dbReference type="InterPro" id="IPR009081">
    <property type="entry name" value="PP-bd_ACP"/>
</dbReference>
<evidence type="ECO:0000256" key="3">
    <source>
        <dbReference type="ARBA" id="ARBA00022553"/>
    </source>
</evidence>
<feature type="modified residue" description="O-(pantetheine 4'-phosphoryl)serine" evidence="7">
    <location>
        <position position="36"/>
    </location>
</feature>
<dbReference type="AlphaFoldDB" id="A0A5R8QGG1"/>
<comment type="subcellular location">
    <subcellularLocation>
        <location evidence="7">Cytoplasm</location>
    </subcellularLocation>
</comment>
<dbReference type="HAMAP" id="MF_01217">
    <property type="entry name" value="Acyl_carrier"/>
    <property type="match status" value="1"/>
</dbReference>
<dbReference type="GO" id="GO:0000036">
    <property type="term" value="F:acyl carrier activity"/>
    <property type="evidence" value="ECO:0007669"/>
    <property type="project" value="UniProtKB-UniRule"/>
</dbReference>
<dbReference type="GO" id="GO:0009245">
    <property type="term" value="P:lipid A biosynthetic process"/>
    <property type="evidence" value="ECO:0007669"/>
    <property type="project" value="TreeGrafter"/>
</dbReference>
<evidence type="ECO:0000256" key="4">
    <source>
        <dbReference type="ARBA" id="ARBA00022832"/>
    </source>
</evidence>
<evidence type="ECO:0000256" key="6">
    <source>
        <dbReference type="ARBA" id="ARBA00023160"/>
    </source>
</evidence>
<dbReference type="SUPFAM" id="SSF47336">
    <property type="entry name" value="ACP-like"/>
    <property type="match status" value="1"/>
</dbReference>
<dbReference type="NCBIfam" id="TIGR00517">
    <property type="entry name" value="acyl_carrier"/>
    <property type="match status" value="1"/>
</dbReference>
<evidence type="ECO:0000313" key="11">
    <source>
        <dbReference type="EMBL" id="TLG77062.1"/>
    </source>
</evidence>
<dbReference type="OrthoDB" id="9804551at2"/>
<evidence type="ECO:0000256" key="1">
    <source>
        <dbReference type="ARBA" id="ARBA00022450"/>
    </source>
</evidence>
<comment type="PTM">
    <text evidence="7">4'-phosphopantetheine is transferred from CoA to a specific serine of apo-ACP by AcpS. This modification is essential for activity because fatty acids are bound in thioester linkage to the sulfhydryl of the prosthetic group.</text>
</comment>
<evidence type="ECO:0000313" key="12">
    <source>
        <dbReference type="Proteomes" id="UP000306912"/>
    </source>
</evidence>
<dbReference type="PANTHER" id="PTHR20863:SF76">
    <property type="entry name" value="CARRIER DOMAIN-CONTAINING PROTEIN"/>
    <property type="match status" value="1"/>
</dbReference>
<gene>
    <name evidence="7 11" type="primary">acpP</name>
    <name evidence="11" type="ORF">FEZ08_00150</name>
</gene>
<dbReference type="InterPro" id="IPR006162">
    <property type="entry name" value="Ppantetheine_attach_site"/>
</dbReference>
<dbReference type="NCBIfam" id="NF002150">
    <property type="entry name" value="PRK00982.1-4"/>
    <property type="match status" value="1"/>
</dbReference>
<evidence type="ECO:0000259" key="10">
    <source>
        <dbReference type="PROSITE" id="PS50075"/>
    </source>
</evidence>
<dbReference type="Pfam" id="PF00550">
    <property type="entry name" value="PP-binding"/>
    <property type="match status" value="1"/>
</dbReference>
<sequence>MTTFDKVKAILVDQLGVDPEEVTMDSKIQDDLGADSLSVMQVVMDVEAEFGIEVPEEELLKIVTVGDIVNKIDQA</sequence>
<dbReference type="GO" id="GO:0016020">
    <property type="term" value="C:membrane"/>
    <property type="evidence" value="ECO:0007669"/>
    <property type="project" value="GOC"/>
</dbReference>
<dbReference type="InterPro" id="IPR003231">
    <property type="entry name" value="ACP"/>
</dbReference>
<dbReference type="RefSeq" id="WP_138189674.1">
    <property type="nucleotide sequence ID" value="NZ_VBWP01000001.1"/>
</dbReference>
<comment type="PTM">
    <text evidence="9">4'-phosphopantetheine is transferred from CoA to a specific serine of apo-ACP by acpS.</text>
</comment>
<dbReference type="UniPathway" id="UPA00094"/>
<name>A0A5R8QGG1_9FIRM</name>
<proteinExistence type="inferred from homology"/>
<dbReference type="PANTHER" id="PTHR20863">
    <property type="entry name" value="ACYL CARRIER PROTEIN"/>
    <property type="match status" value="1"/>
</dbReference>
<keyword evidence="2 7" id="KW-0444">Lipid biosynthesis</keyword>
<dbReference type="InterPro" id="IPR036736">
    <property type="entry name" value="ACP-like_sf"/>
</dbReference>
<feature type="domain" description="Carrier" evidence="10">
    <location>
        <begin position="1"/>
        <end position="75"/>
    </location>
</feature>
<dbReference type="FunCoup" id="A0A5R8QGG1">
    <property type="interactions" value="281"/>
</dbReference>
<keyword evidence="3 7" id="KW-0597">Phosphoprotein</keyword>
<comment type="caution">
    <text evidence="11">The sequence shown here is derived from an EMBL/GenBank/DDBJ whole genome shotgun (WGS) entry which is preliminary data.</text>
</comment>
<dbReference type="PROSITE" id="PS50075">
    <property type="entry name" value="CARRIER"/>
    <property type="match status" value="1"/>
</dbReference>
<keyword evidence="6 7" id="KW-0275">Fatty acid biosynthesis</keyword>
<comment type="pathway">
    <text evidence="7 9">Lipid metabolism; fatty acid biosynthesis.</text>
</comment>
<dbReference type="Proteomes" id="UP000306912">
    <property type="component" value="Unassembled WGS sequence"/>
</dbReference>
<evidence type="ECO:0000256" key="5">
    <source>
        <dbReference type="ARBA" id="ARBA00023098"/>
    </source>
</evidence>
<keyword evidence="5 7" id="KW-0443">Lipid metabolism</keyword>
<organism evidence="11 12">
    <name type="scientific">Culicoidibacter larvae</name>
    <dbReference type="NCBI Taxonomy" id="2579976"/>
    <lineage>
        <taxon>Bacteria</taxon>
        <taxon>Bacillati</taxon>
        <taxon>Bacillota</taxon>
        <taxon>Culicoidibacteria</taxon>
        <taxon>Culicoidibacterales</taxon>
        <taxon>Culicoidibacteraceae</taxon>
        <taxon>Culicoidibacter</taxon>
    </lineage>
</organism>
<accession>A0A5R8QGG1</accession>
<reference evidence="11 12" key="1">
    <citation type="submission" date="2019-05" db="EMBL/GenBank/DDBJ databases">
        <title>Culicoidintestinum kansasii gen. nov., sp. nov. from the gastrointestinal tract of the biting midge, Culicoides sonorensis.</title>
        <authorList>
            <person name="Neupane S."/>
            <person name="Ghosh A."/>
            <person name="Gunther S."/>
            <person name="Martin K."/>
            <person name="Zurek L."/>
        </authorList>
    </citation>
    <scope>NUCLEOTIDE SEQUENCE [LARGE SCALE GENOMIC DNA]</scope>
    <source>
        <strain evidence="11 12">CS-1</strain>
    </source>
</reference>
<dbReference type="GO" id="GO:0000035">
    <property type="term" value="F:acyl binding"/>
    <property type="evidence" value="ECO:0007669"/>
    <property type="project" value="TreeGrafter"/>
</dbReference>
<dbReference type="GO" id="GO:0005829">
    <property type="term" value="C:cytosol"/>
    <property type="evidence" value="ECO:0007669"/>
    <property type="project" value="TreeGrafter"/>
</dbReference>
<evidence type="ECO:0000256" key="9">
    <source>
        <dbReference type="RuleBase" id="RU003545"/>
    </source>
</evidence>
<keyword evidence="4 7" id="KW-0276">Fatty acid metabolism</keyword>
<dbReference type="EMBL" id="VBWP01000001">
    <property type="protein sequence ID" value="TLG77062.1"/>
    <property type="molecule type" value="Genomic_DNA"/>
</dbReference>
<keyword evidence="7" id="KW-0963">Cytoplasm</keyword>
<evidence type="ECO:0000256" key="8">
    <source>
        <dbReference type="NCBIfam" id="TIGR00517"/>
    </source>
</evidence>
<dbReference type="PROSITE" id="PS00012">
    <property type="entry name" value="PHOSPHOPANTETHEINE"/>
    <property type="match status" value="1"/>
</dbReference>
<comment type="similarity">
    <text evidence="7">Belongs to the acyl carrier protein (ACP) family.</text>
</comment>